<keyword evidence="1" id="KW-1133">Transmembrane helix</keyword>
<feature type="transmembrane region" description="Helical" evidence="1">
    <location>
        <begin position="6"/>
        <end position="34"/>
    </location>
</feature>
<name>A0A1I9FZK8_BRUMA</name>
<evidence type="ECO:0000313" key="2">
    <source>
        <dbReference type="EMBL" id="CDP90774.2"/>
    </source>
</evidence>
<organism evidence="2">
    <name type="scientific">Brugia malayi</name>
    <name type="common">Filarial nematode worm</name>
    <dbReference type="NCBI Taxonomy" id="6279"/>
    <lineage>
        <taxon>Eukaryota</taxon>
        <taxon>Metazoa</taxon>
        <taxon>Ecdysozoa</taxon>
        <taxon>Nematoda</taxon>
        <taxon>Chromadorea</taxon>
        <taxon>Rhabditida</taxon>
        <taxon>Spirurina</taxon>
        <taxon>Spiruromorpha</taxon>
        <taxon>Filarioidea</taxon>
        <taxon>Onchocercidae</taxon>
        <taxon>Brugia</taxon>
    </lineage>
</organism>
<dbReference type="EMBL" id="LN854734">
    <property type="protein sequence ID" value="CDP90774.2"/>
    <property type="molecule type" value="Genomic_DNA"/>
</dbReference>
<accession>A0A1I9FZK8</accession>
<reference evidence="2" key="2">
    <citation type="submission" date="2012-12" db="EMBL/GenBank/DDBJ databases">
        <authorList>
            <consortium name="WormBase Consortium"/>
            <person name="Ghedin E."/>
            <person name="Paulini M."/>
        </authorList>
    </citation>
    <scope>NUCLEOTIDE SEQUENCE</scope>
    <source>
        <strain evidence="2">FR3</strain>
    </source>
</reference>
<keyword evidence="1" id="KW-0472">Membrane</keyword>
<evidence type="ECO:0000256" key="1">
    <source>
        <dbReference type="SAM" id="Phobius"/>
    </source>
</evidence>
<reference evidence="2" key="1">
    <citation type="journal article" date="2007" name="Science">
        <title>Draft genome of the filarial nematode parasite Brugia malayi.</title>
        <authorList>
            <person name="Ghedin E."/>
            <person name="Wang S."/>
            <person name="Spiro D."/>
            <person name="Caler E."/>
            <person name="Zhao Q."/>
            <person name="Crabtree J."/>
            <person name="Allen J.E."/>
            <person name="Delcher A.L."/>
            <person name="Guiliano D.B."/>
            <person name="Miranda-Saavedra D."/>
            <person name="Angiuoli S.V."/>
            <person name="Creasy T."/>
            <person name="Amedeo P."/>
            <person name="Haas B."/>
            <person name="El-Sayed N.M."/>
            <person name="Wortman J.R."/>
            <person name="Feldblyum T."/>
            <person name="Tallon L."/>
            <person name="Schatz M."/>
            <person name="Shumway M."/>
            <person name="Koo H."/>
            <person name="Salzberg S.L."/>
            <person name="Schobel S."/>
            <person name="Pertea M."/>
            <person name="Pop M."/>
            <person name="White O."/>
            <person name="Barton G.J."/>
            <person name="Carlow C.K."/>
            <person name="Crawford M.J."/>
            <person name="Daub J."/>
            <person name="Dimmic M.W."/>
            <person name="Estes C.F."/>
            <person name="Foster J.M."/>
            <person name="Ganatra M."/>
            <person name="Gregory W.F."/>
            <person name="Johnson N.M."/>
            <person name="Jin J."/>
            <person name="Komuniecki R."/>
            <person name="Korf I."/>
            <person name="Kumar S."/>
            <person name="Laney S."/>
            <person name="Li B.W."/>
            <person name="Li W."/>
            <person name="Lindblom T.H."/>
            <person name="Lustigman S."/>
            <person name="Ma D."/>
            <person name="Maina C.V."/>
            <person name="Martin D.M."/>
            <person name="McCarter J.P."/>
            <person name="McReynolds L."/>
            <person name="Mitreva M."/>
            <person name="Nutman T.B."/>
            <person name="Parkinson J."/>
            <person name="Peregrin-Alvarez J.M."/>
            <person name="Poole C."/>
            <person name="Ren Q."/>
            <person name="Saunders L."/>
            <person name="Sluder A.E."/>
            <person name="Smith K."/>
            <person name="Stanke M."/>
            <person name="Unnasch T.R."/>
            <person name="Ware J."/>
            <person name="Wei A.D."/>
            <person name="Weil G."/>
            <person name="Williams D.J."/>
            <person name="Zhang Y."/>
            <person name="Williams S.A."/>
            <person name="Fraser-Liggett C."/>
            <person name="Slatko B."/>
            <person name="Blaxter M.L."/>
            <person name="Scott A.L."/>
        </authorList>
    </citation>
    <scope>NUCLEOTIDE SEQUENCE</scope>
    <source>
        <strain evidence="2">FR3</strain>
    </source>
</reference>
<proteinExistence type="predicted"/>
<sequence>MVVFLDYFVMILLCTFYLILSSGLFFSLFSFFFFKQLYQNLRNSTKIPEIVKDCLDKINGEKTNFWKRN</sequence>
<keyword evidence="1" id="KW-0812">Transmembrane</keyword>
<protein>
    <submittedName>
        <fullName evidence="2">Bm18</fullName>
    </submittedName>
</protein>
<gene>
    <name evidence="2" type="primary">Bm18</name>
    <name evidence="2" type="ORF">BM_Bm18</name>
</gene>
<dbReference type="AlphaFoldDB" id="A0A1I9FZK8"/>